<geneLocation type="plasmid" evidence="10 11">
    <name>unnamed2</name>
</geneLocation>
<dbReference type="Gene3D" id="1.20.1250.20">
    <property type="entry name" value="MFS general substrate transporter like domains"/>
    <property type="match status" value="2"/>
</dbReference>
<keyword evidence="4 8" id="KW-0812">Transmembrane</keyword>
<feature type="transmembrane region" description="Helical" evidence="8">
    <location>
        <begin position="142"/>
        <end position="163"/>
    </location>
</feature>
<evidence type="ECO:0000256" key="4">
    <source>
        <dbReference type="ARBA" id="ARBA00022692"/>
    </source>
</evidence>
<comment type="subcellular location">
    <subcellularLocation>
        <location evidence="1">Cell membrane</location>
        <topology evidence="1">Multi-pass membrane protein</topology>
    </subcellularLocation>
</comment>
<evidence type="ECO:0000256" key="8">
    <source>
        <dbReference type="SAM" id="Phobius"/>
    </source>
</evidence>
<reference evidence="10 11" key="1">
    <citation type="submission" date="2019-04" db="EMBL/GenBank/DDBJ databases">
        <title>Complete genome sequencing of Piscirickettsia salmonis strain Psal-009.</title>
        <authorList>
            <person name="Schober I."/>
            <person name="Bunk B."/>
            <person name="Sproer C."/>
            <person name="Carril G.P."/>
            <person name="Riedel T."/>
            <person name="Flores-Herrera P.A."/>
            <person name="Nourdin-Galindo G."/>
            <person name="Marshall S.H."/>
            <person name="Overmann J."/>
        </authorList>
    </citation>
    <scope>NUCLEOTIDE SEQUENCE [LARGE SCALE GENOMIC DNA]</scope>
    <source>
        <strain evidence="10 11">Psal-009</strain>
        <plasmid evidence="10 11">unnamed2</plasmid>
    </source>
</reference>
<feature type="transmembrane region" description="Helical" evidence="8">
    <location>
        <begin position="314"/>
        <end position="337"/>
    </location>
</feature>
<feature type="transmembrane region" description="Helical" evidence="8">
    <location>
        <begin position="349"/>
        <end position="372"/>
    </location>
</feature>
<dbReference type="InterPro" id="IPR036259">
    <property type="entry name" value="MFS_trans_sf"/>
</dbReference>
<organism evidence="10 11">
    <name type="scientific">Piscirickettsia salmonis</name>
    <dbReference type="NCBI Taxonomy" id="1238"/>
    <lineage>
        <taxon>Bacteria</taxon>
        <taxon>Pseudomonadati</taxon>
        <taxon>Pseudomonadota</taxon>
        <taxon>Gammaproteobacteria</taxon>
        <taxon>Thiotrichales</taxon>
        <taxon>Piscirickettsiaceae</taxon>
        <taxon>Piscirickettsia</taxon>
    </lineage>
</organism>
<feature type="transmembrane region" description="Helical" evidence="8">
    <location>
        <begin position="78"/>
        <end position="96"/>
    </location>
</feature>
<evidence type="ECO:0000256" key="2">
    <source>
        <dbReference type="ARBA" id="ARBA00022448"/>
    </source>
</evidence>
<sequence length="413" mass="44730">MNNIKTNSAIVLGTILQWYQFSLYAVLSPIIAVSFFPKNQPYIALISTWLTFGLAWLFSPLGGIIFGYIGDKYGRKSALMGSMLVMIISTSTIAFLPKYQTIGAFSPIILALSLALQGLSASAEYNTASVYLVENAKPRFKALFGCLPNISNSAGMMLGASIGSFFTASYMPPEAWRVPFFVSGITAILCYYLRSNMKNYTFIKNKSGSLRGELNICSLPSLQALILAAYNGITSWGVYVWGTSLMVSHGLSISKSSLVISVGLLLDIIIEPVAGLVASKVGNTKLFLLWSTPFALCMPSLFSGLASGSFTTSLISMIAITFLLSPPTAMINSIVIMKLTEKSRALNLGVSWNIGMTIFGGTAPLVCTLLLHQFHSPAIVGTYLSLAIIFGIIIVWYLSNKESFKKLENFNIT</sequence>
<protein>
    <submittedName>
        <fullName evidence="10">Proline porter II</fullName>
    </submittedName>
</protein>
<dbReference type="GO" id="GO:0015293">
    <property type="term" value="F:symporter activity"/>
    <property type="evidence" value="ECO:0007669"/>
    <property type="project" value="UniProtKB-KW"/>
</dbReference>
<evidence type="ECO:0000256" key="5">
    <source>
        <dbReference type="ARBA" id="ARBA00022847"/>
    </source>
</evidence>
<feature type="transmembrane region" description="Helical" evidence="8">
    <location>
        <begin position="12"/>
        <end position="36"/>
    </location>
</feature>
<dbReference type="AlphaFoldDB" id="A0A9Q6PYN3"/>
<feature type="transmembrane region" description="Helical" evidence="8">
    <location>
        <begin position="102"/>
        <end position="121"/>
    </location>
</feature>
<feature type="transmembrane region" description="Helical" evidence="8">
    <location>
        <begin position="378"/>
        <end position="398"/>
    </location>
</feature>
<evidence type="ECO:0000256" key="7">
    <source>
        <dbReference type="ARBA" id="ARBA00023136"/>
    </source>
</evidence>
<dbReference type="InterPro" id="IPR005828">
    <property type="entry name" value="MFS_sugar_transport-like"/>
</dbReference>
<feature type="transmembrane region" description="Helical" evidence="8">
    <location>
        <begin position="258"/>
        <end position="279"/>
    </location>
</feature>
<keyword evidence="11" id="KW-1185">Reference proteome</keyword>
<evidence type="ECO:0000259" key="9">
    <source>
        <dbReference type="PROSITE" id="PS50850"/>
    </source>
</evidence>
<evidence type="ECO:0000256" key="6">
    <source>
        <dbReference type="ARBA" id="ARBA00022989"/>
    </source>
</evidence>
<evidence type="ECO:0000313" key="10">
    <source>
        <dbReference type="EMBL" id="QGO07738.1"/>
    </source>
</evidence>
<keyword evidence="10" id="KW-0614">Plasmid</keyword>
<accession>A0A9Q6PYN3</accession>
<feature type="transmembrane region" description="Helical" evidence="8">
    <location>
        <begin position="286"/>
        <end position="308"/>
    </location>
</feature>
<dbReference type="InterPro" id="IPR020846">
    <property type="entry name" value="MFS_dom"/>
</dbReference>
<keyword evidence="3" id="KW-1003">Cell membrane</keyword>
<dbReference type="EMBL" id="CP038910">
    <property type="protein sequence ID" value="QGO07738.1"/>
    <property type="molecule type" value="Genomic_DNA"/>
</dbReference>
<keyword evidence="6 8" id="KW-1133">Transmembrane helix</keyword>
<gene>
    <name evidence="10" type="primary">proP_1</name>
    <name evidence="10" type="ORF">Psal009_03697</name>
</gene>
<dbReference type="Pfam" id="PF00083">
    <property type="entry name" value="Sugar_tr"/>
    <property type="match status" value="1"/>
</dbReference>
<dbReference type="SUPFAM" id="SSF103473">
    <property type="entry name" value="MFS general substrate transporter"/>
    <property type="match status" value="1"/>
</dbReference>
<feature type="transmembrane region" description="Helical" evidence="8">
    <location>
        <begin position="42"/>
        <end position="66"/>
    </location>
</feature>
<dbReference type="GO" id="GO:0005886">
    <property type="term" value="C:plasma membrane"/>
    <property type="evidence" value="ECO:0007669"/>
    <property type="project" value="UniProtKB-SubCell"/>
</dbReference>
<dbReference type="InterPro" id="IPR051084">
    <property type="entry name" value="H+-coupled_symporters"/>
</dbReference>
<dbReference type="PROSITE" id="PS50850">
    <property type="entry name" value="MFS"/>
    <property type="match status" value="1"/>
</dbReference>
<dbReference type="RefSeq" id="WP_016211075.1">
    <property type="nucleotide sequence ID" value="NZ_CP033945.1"/>
</dbReference>
<proteinExistence type="predicted"/>
<dbReference type="PANTHER" id="PTHR43528:SF1">
    <property type="entry name" value="ALPHA-KETOGLUTARATE PERMEASE"/>
    <property type="match status" value="1"/>
</dbReference>
<keyword evidence="5" id="KW-0769">Symport</keyword>
<evidence type="ECO:0000313" key="11">
    <source>
        <dbReference type="Proteomes" id="UP000422232"/>
    </source>
</evidence>
<name>A0A9Q6PYN3_PISSA</name>
<evidence type="ECO:0000256" key="1">
    <source>
        <dbReference type="ARBA" id="ARBA00004651"/>
    </source>
</evidence>
<feature type="transmembrane region" description="Helical" evidence="8">
    <location>
        <begin position="175"/>
        <end position="193"/>
    </location>
</feature>
<feature type="domain" description="Major facilitator superfamily (MFS) profile" evidence="9">
    <location>
        <begin position="6"/>
        <end position="403"/>
    </location>
</feature>
<feature type="transmembrane region" description="Helical" evidence="8">
    <location>
        <begin position="214"/>
        <end position="238"/>
    </location>
</feature>
<keyword evidence="7 8" id="KW-0472">Membrane</keyword>
<evidence type="ECO:0000256" key="3">
    <source>
        <dbReference type="ARBA" id="ARBA00022475"/>
    </source>
</evidence>
<keyword evidence="2" id="KW-0813">Transport</keyword>
<dbReference type="Proteomes" id="UP000422232">
    <property type="component" value="Plasmid unnamed2"/>
</dbReference>
<dbReference type="PANTHER" id="PTHR43528">
    <property type="entry name" value="ALPHA-KETOGLUTARATE PERMEASE"/>
    <property type="match status" value="1"/>
</dbReference>